<dbReference type="Proteomes" id="UP001062846">
    <property type="component" value="Chromosome 13"/>
</dbReference>
<sequence length="95" mass="10378">MTQCVRPWELLNGRKSKASAPCALVCEAMALREACLMVKALGLRSVQIEMKRVLCRRLAAGSISIYRSTVTRVTFTRAAFATMPSLCSDALLGLL</sequence>
<protein>
    <submittedName>
        <fullName evidence="1">Uncharacterized protein</fullName>
    </submittedName>
</protein>
<dbReference type="EMBL" id="CM046400">
    <property type="protein sequence ID" value="KAI8523811.1"/>
    <property type="molecule type" value="Genomic_DNA"/>
</dbReference>
<reference evidence="1" key="1">
    <citation type="submission" date="2022-02" db="EMBL/GenBank/DDBJ databases">
        <title>Plant Genome Project.</title>
        <authorList>
            <person name="Zhang R.-G."/>
        </authorList>
    </citation>
    <scope>NUCLEOTIDE SEQUENCE</scope>
    <source>
        <strain evidence="1">AT1</strain>
    </source>
</reference>
<name>A0ACC0L505_RHOML</name>
<evidence type="ECO:0000313" key="1">
    <source>
        <dbReference type="EMBL" id="KAI8523811.1"/>
    </source>
</evidence>
<proteinExistence type="predicted"/>
<comment type="caution">
    <text evidence="1">The sequence shown here is derived from an EMBL/GenBank/DDBJ whole genome shotgun (WGS) entry which is preliminary data.</text>
</comment>
<keyword evidence="2" id="KW-1185">Reference proteome</keyword>
<organism evidence="1 2">
    <name type="scientific">Rhododendron molle</name>
    <name type="common">Chinese azalea</name>
    <name type="synonym">Azalea mollis</name>
    <dbReference type="NCBI Taxonomy" id="49168"/>
    <lineage>
        <taxon>Eukaryota</taxon>
        <taxon>Viridiplantae</taxon>
        <taxon>Streptophyta</taxon>
        <taxon>Embryophyta</taxon>
        <taxon>Tracheophyta</taxon>
        <taxon>Spermatophyta</taxon>
        <taxon>Magnoliopsida</taxon>
        <taxon>eudicotyledons</taxon>
        <taxon>Gunneridae</taxon>
        <taxon>Pentapetalae</taxon>
        <taxon>asterids</taxon>
        <taxon>Ericales</taxon>
        <taxon>Ericaceae</taxon>
        <taxon>Ericoideae</taxon>
        <taxon>Rhodoreae</taxon>
        <taxon>Rhododendron</taxon>
    </lineage>
</organism>
<gene>
    <name evidence="1" type="ORF">RHMOL_Rhmol13G0101000</name>
</gene>
<accession>A0ACC0L505</accession>
<evidence type="ECO:0000313" key="2">
    <source>
        <dbReference type="Proteomes" id="UP001062846"/>
    </source>
</evidence>